<feature type="chain" id="PRO_5043052842" evidence="1">
    <location>
        <begin position="16"/>
        <end position="127"/>
    </location>
</feature>
<dbReference type="Proteomes" id="UP001310890">
    <property type="component" value="Unassembled WGS sequence"/>
</dbReference>
<gene>
    <name evidence="2" type="ORF">LTR62_000121</name>
</gene>
<sequence length="127" mass="13465">MKFTTLPCLLAAVYAASNVLAEANAEPELVQAAAEQQLEPRQGAIVVNPAAGATAPVQYPSITTQWLESTILSTTTWISVVYTQQFSAVPDQLPTALPGQIGYGTLTKHGKRDTVAQETGIAGRIRL</sequence>
<dbReference type="EMBL" id="JAVRRL010000001">
    <property type="protein sequence ID" value="KAK5118910.1"/>
    <property type="molecule type" value="Genomic_DNA"/>
</dbReference>
<comment type="caution">
    <text evidence="2">The sequence shown here is derived from an EMBL/GenBank/DDBJ whole genome shotgun (WGS) entry which is preliminary data.</text>
</comment>
<accession>A0AAN7TK33</accession>
<feature type="signal peptide" evidence="1">
    <location>
        <begin position="1"/>
        <end position="15"/>
    </location>
</feature>
<evidence type="ECO:0000313" key="3">
    <source>
        <dbReference type="Proteomes" id="UP001310890"/>
    </source>
</evidence>
<evidence type="ECO:0000313" key="2">
    <source>
        <dbReference type="EMBL" id="KAK5118910.1"/>
    </source>
</evidence>
<protein>
    <submittedName>
        <fullName evidence="2">Uncharacterized protein</fullName>
    </submittedName>
</protein>
<proteinExistence type="predicted"/>
<organism evidence="2 3">
    <name type="scientific">Meristemomyces frigidus</name>
    <dbReference type="NCBI Taxonomy" id="1508187"/>
    <lineage>
        <taxon>Eukaryota</taxon>
        <taxon>Fungi</taxon>
        <taxon>Dikarya</taxon>
        <taxon>Ascomycota</taxon>
        <taxon>Pezizomycotina</taxon>
        <taxon>Dothideomycetes</taxon>
        <taxon>Dothideomycetidae</taxon>
        <taxon>Mycosphaerellales</taxon>
        <taxon>Teratosphaeriaceae</taxon>
        <taxon>Meristemomyces</taxon>
    </lineage>
</organism>
<name>A0AAN7TK33_9PEZI</name>
<keyword evidence="1" id="KW-0732">Signal</keyword>
<dbReference type="AlphaFoldDB" id="A0AAN7TK33"/>
<evidence type="ECO:0000256" key="1">
    <source>
        <dbReference type="SAM" id="SignalP"/>
    </source>
</evidence>
<reference evidence="2" key="1">
    <citation type="submission" date="2023-08" db="EMBL/GenBank/DDBJ databases">
        <title>Black Yeasts Isolated from many extreme environments.</title>
        <authorList>
            <person name="Coleine C."/>
            <person name="Stajich J.E."/>
            <person name="Selbmann L."/>
        </authorList>
    </citation>
    <scope>NUCLEOTIDE SEQUENCE</scope>
    <source>
        <strain evidence="2">CCFEE 5401</strain>
    </source>
</reference>